<comment type="caution">
    <text evidence="1">The sequence shown here is derived from an EMBL/GenBank/DDBJ whole genome shotgun (WGS) entry which is preliminary data.</text>
</comment>
<keyword evidence="2" id="KW-1185">Reference proteome</keyword>
<organism evidence="1 2">
    <name type="scientific">Trametes pubescens</name>
    <name type="common">White-rot fungus</name>
    <dbReference type="NCBI Taxonomy" id="154538"/>
    <lineage>
        <taxon>Eukaryota</taxon>
        <taxon>Fungi</taxon>
        <taxon>Dikarya</taxon>
        <taxon>Basidiomycota</taxon>
        <taxon>Agaricomycotina</taxon>
        <taxon>Agaricomycetes</taxon>
        <taxon>Polyporales</taxon>
        <taxon>Polyporaceae</taxon>
        <taxon>Trametes</taxon>
    </lineage>
</organism>
<reference evidence="1 2" key="1">
    <citation type="submission" date="2016-10" db="EMBL/GenBank/DDBJ databases">
        <title>Genome sequence of the basidiomycete white-rot fungus Trametes pubescens.</title>
        <authorList>
            <person name="Makela M.R."/>
            <person name="Granchi Z."/>
            <person name="Peng M."/>
            <person name="De Vries R.P."/>
            <person name="Grigoriev I."/>
            <person name="Riley R."/>
            <person name="Hilden K."/>
        </authorList>
    </citation>
    <scope>NUCLEOTIDE SEQUENCE [LARGE SCALE GENOMIC DNA]</scope>
    <source>
        <strain evidence="1 2">FBCC735</strain>
    </source>
</reference>
<dbReference type="AlphaFoldDB" id="A0A1M2W668"/>
<dbReference type="EMBL" id="MNAD01000183">
    <property type="protein sequence ID" value="OJT15339.1"/>
    <property type="molecule type" value="Genomic_DNA"/>
</dbReference>
<feature type="non-terminal residue" evidence="1">
    <location>
        <position position="1"/>
    </location>
</feature>
<sequence>FTAYHAHLTGLAYGEEPDYALLRGLFRERMRKEGWVCDWVYDWMDVSRLEKGTLLPEEYNTSTQFVEEGVWNPNYM</sequence>
<dbReference type="Gene3D" id="1.10.510.10">
    <property type="entry name" value="Transferase(Phosphotransferase) domain 1"/>
    <property type="match status" value="1"/>
</dbReference>
<gene>
    <name evidence="1" type="ORF">TRAPUB_8100</name>
</gene>
<name>A0A1M2W668_TRAPU</name>
<dbReference type="OrthoDB" id="3258886at2759"/>
<evidence type="ECO:0000313" key="2">
    <source>
        <dbReference type="Proteomes" id="UP000184267"/>
    </source>
</evidence>
<dbReference type="Proteomes" id="UP000184267">
    <property type="component" value="Unassembled WGS sequence"/>
</dbReference>
<evidence type="ECO:0000313" key="1">
    <source>
        <dbReference type="EMBL" id="OJT15339.1"/>
    </source>
</evidence>
<accession>A0A1M2W668</accession>
<dbReference type="STRING" id="154538.A0A1M2W668"/>
<proteinExistence type="predicted"/>
<protein>
    <submittedName>
        <fullName evidence="1">Uncharacterized protein</fullName>
    </submittedName>
</protein>